<gene>
    <name evidence="1" type="ORF">H0193_01910</name>
</gene>
<sequence length="51" mass="4976">MSHAPRVGSCQSRAEHAALEGVGDEGAGSAVLGAAAGVEGLEFGPDPGRFP</sequence>
<dbReference type="EMBL" id="JACDTZ010000001">
    <property type="protein sequence ID" value="MBA5243584.1"/>
    <property type="molecule type" value="Genomic_DNA"/>
</dbReference>
<keyword evidence="2" id="KW-1185">Reference proteome</keyword>
<proteinExistence type="predicted"/>
<reference evidence="1 2" key="1">
    <citation type="submission" date="2020-07" db="EMBL/GenBank/DDBJ databases">
        <title>Draft genome and description of Corynebacterium haemomassiliense strain Marseile-Q3615 sp. nov.</title>
        <authorList>
            <person name="Boxberger M."/>
            <person name="La Scola B."/>
        </authorList>
    </citation>
    <scope>NUCLEOTIDE SEQUENCE [LARGE SCALE GENOMIC DNA]</scope>
    <source>
        <strain evidence="1 2">Marseille-Q3615</strain>
    </source>
</reference>
<dbReference type="AlphaFoldDB" id="A0A7W2E9G1"/>
<accession>A0A7W2E9G1</accession>
<protein>
    <submittedName>
        <fullName evidence="1">Uncharacterized protein</fullName>
    </submittedName>
</protein>
<organism evidence="1 2">
    <name type="scientific">Corynebacterium haemomassiliense</name>
    <dbReference type="NCBI Taxonomy" id="2754726"/>
    <lineage>
        <taxon>Bacteria</taxon>
        <taxon>Bacillati</taxon>
        <taxon>Actinomycetota</taxon>
        <taxon>Actinomycetes</taxon>
        <taxon>Mycobacteriales</taxon>
        <taxon>Corynebacteriaceae</taxon>
        <taxon>Corynebacterium</taxon>
    </lineage>
</organism>
<dbReference type="Proteomes" id="UP000523682">
    <property type="component" value="Unassembled WGS sequence"/>
</dbReference>
<dbReference type="RefSeq" id="WP_181888315.1">
    <property type="nucleotide sequence ID" value="NZ_CAUPJD010000006.1"/>
</dbReference>
<evidence type="ECO:0000313" key="2">
    <source>
        <dbReference type="Proteomes" id="UP000523682"/>
    </source>
</evidence>
<name>A0A7W2E9G1_9CORY</name>
<comment type="caution">
    <text evidence="1">The sequence shown here is derived from an EMBL/GenBank/DDBJ whole genome shotgun (WGS) entry which is preliminary data.</text>
</comment>
<evidence type="ECO:0000313" key="1">
    <source>
        <dbReference type="EMBL" id="MBA5243584.1"/>
    </source>
</evidence>